<keyword evidence="7 9" id="KW-0472">Membrane</keyword>
<evidence type="ECO:0000256" key="8">
    <source>
        <dbReference type="ARBA" id="ARBA00023163"/>
    </source>
</evidence>
<dbReference type="InterPro" id="IPR050250">
    <property type="entry name" value="Macrolide_Exporter_MacB"/>
</dbReference>
<feature type="transmembrane region" description="Helical" evidence="9">
    <location>
        <begin position="143"/>
        <end position="165"/>
    </location>
</feature>
<keyword evidence="8" id="KW-0804">Transcription</keyword>
<evidence type="ECO:0000313" key="12">
    <source>
        <dbReference type="Proteomes" id="UP000321362"/>
    </source>
</evidence>
<evidence type="ECO:0000256" key="9">
    <source>
        <dbReference type="SAM" id="Phobius"/>
    </source>
</evidence>
<evidence type="ECO:0000259" key="10">
    <source>
        <dbReference type="PROSITE" id="PS01124"/>
    </source>
</evidence>
<dbReference type="GO" id="GO:0043565">
    <property type="term" value="F:sequence-specific DNA binding"/>
    <property type="evidence" value="ECO:0007669"/>
    <property type="project" value="InterPro"/>
</dbReference>
<dbReference type="GO" id="GO:0005886">
    <property type="term" value="C:plasma membrane"/>
    <property type="evidence" value="ECO:0007669"/>
    <property type="project" value="UniProtKB-SubCell"/>
</dbReference>
<feature type="transmembrane region" description="Helical" evidence="9">
    <location>
        <begin position="830"/>
        <end position="850"/>
    </location>
</feature>
<gene>
    <name evidence="11" type="ORF">FSB76_21670</name>
</gene>
<dbReference type="SUPFAM" id="SSF46689">
    <property type="entry name" value="Homeodomain-like"/>
    <property type="match status" value="1"/>
</dbReference>
<keyword evidence="6" id="KW-0238">DNA-binding</keyword>
<dbReference type="Gene3D" id="1.10.10.60">
    <property type="entry name" value="Homeodomain-like"/>
    <property type="match status" value="2"/>
</dbReference>
<reference evidence="11 12" key="1">
    <citation type="journal article" date="2013" name="J. Microbiol.">
        <title>Mucilaginibacter ginsenosidivorax sp. nov., with ginsenoside converting activity isolated from sediment.</title>
        <authorList>
            <person name="Kim J.K."/>
            <person name="Choi T.E."/>
            <person name="Liu Q.M."/>
            <person name="Park H.Y."/>
            <person name="Yi T.H."/>
            <person name="Yoon M.H."/>
            <person name="Kim S.C."/>
            <person name="Im W.T."/>
        </authorList>
    </citation>
    <scope>NUCLEOTIDE SEQUENCE [LARGE SCALE GENOMIC DNA]</scope>
    <source>
        <strain evidence="11 12">KHI28</strain>
    </source>
</reference>
<organism evidence="11 12">
    <name type="scientific">Mucilaginibacter ginsenosidivorax</name>
    <dbReference type="NCBI Taxonomy" id="862126"/>
    <lineage>
        <taxon>Bacteria</taxon>
        <taxon>Pseudomonadati</taxon>
        <taxon>Bacteroidota</taxon>
        <taxon>Sphingobacteriia</taxon>
        <taxon>Sphingobacteriales</taxon>
        <taxon>Sphingobacteriaceae</taxon>
        <taxon>Mucilaginibacter</taxon>
    </lineage>
</organism>
<keyword evidence="4 9" id="KW-1133">Transmembrane helix</keyword>
<dbReference type="GO" id="GO:0022857">
    <property type="term" value="F:transmembrane transporter activity"/>
    <property type="evidence" value="ECO:0007669"/>
    <property type="project" value="TreeGrafter"/>
</dbReference>
<dbReference type="InterPro" id="IPR025857">
    <property type="entry name" value="MacB_PCD"/>
</dbReference>
<feature type="transmembrane region" description="Helical" evidence="9">
    <location>
        <begin position="68"/>
        <end position="93"/>
    </location>
</feature>
<dbReference type="AlphaFoldDB" id="A0A5B8W674"/>
<dbReference type="Pfam" id="PF02687">
    <property type="entry name" value="FtsX"/>
    <property type="match status" value="2"/>
</dbReference>
<protein>
    <submittedName>
        <fullName evidence="11">FtsX-like permease family protein</fullName>
    </submittedName>
</protein>
<dbReference type="PROSITE" id="PS01124">
    <property type="entry name" value="HTH_ARAC_FAMILY_2"/>
    <property type="match status" value="1"/>
</dbReference>
<dbReference type="SMART" id="SM00342">
    <property type="entry name" value="HTH_ARAC"/>
    <property type="match status" value="1"/>
</dbReference>
<feature type="transmembrane region" description="Helical" evidence="9">
    <location>
        <begin position="735"/>
        <end position="760"/>
    </location>
</feature>
<dbReference type="InterPro" id="IPR009057">
    <property type="entry name" value="Homeodomain-like_sf"/>
</dbReference>
<evidence type="ECO:0000256" key="4">
    <source>
        <dbReference type="ARBA" id="ARBA00022989"/>
    </source>
</evidence>
<feature type="transmembrane region" description="Helical" evidence="9">
    <location>
        <begin position="221"/>
        <end position="241"/>
    </location>
</feature>
<sequence length="1198" mass="136077">MSAYTFHITPYDLAFLGIIFTGLTFMLLLWFAQKINRVANRFLSLALLVIVLWMVWLLGTDIRLAVYFPYWSCLPLQFSLAFGPFIFFYVLKITRPEYKYRWKDLLHLGPLLVEQVVFLLEIKEGIRTGAATYDTQIYHHISPILRLAAFISVITYLGWSVKLIAHFYQRLKFNDMSDRYRYEFRWLYRLLTGFGMLWLLWVPYVATDYFYYHNQLKIDAYYPLFLLLAALFIRISAVSFLRSEVAVPLPAVSKPLLPAELKQKAVWLRKTIEAGLLYQDADLTLGSLAKKVDLHPHELSRIINTVLKKNFNDFINEYRIREVTRKMQEPAYDRLTLLGIALDAGFSSKSTFNRTFRQMTGMSPAEYKNQLKKERPNYHLRPYYRRAAVISDHEAMPMWSSDKLNRSYMFKNYLKIAWRTMLHNKVYSALNIVGLATGMAVALLIGLWIYSQYDYDRFLPGYNQLYLVKLNFNYNGAIQTQTGSSLPLVEEFRKSYPEVKYASETDWGSQHSLVVDDKKLNPQGLTVGEDFLKMFPYPLVRGNVNTVFKEPSSIILTESVAKALFGNQDAVGKLIRIDNKNNVVVTGVMKDVTANSTLQFSYLLPYSYLEQTYPDTKKERTNWRNHSYPEYVELQPGTNADAFESKIKNIIAKHDPGSKIEVVLQPAKNWRLLTEFKNGKATDGFIQYVRIFGIIGILVLVIACINFVNLSTARAEKRAREVGVRKSIGSTRKDLIIQFLSESLLLTFVAFVVSILIVQLALPYFNSTTYSKISVPYTNWLFWCVMMGYVLVTGLLAGSRPAFYLSSFNPAKVLKGAIQLGKGAALPRKILVAVQFTCSIALIISTLIIYQQIKYAKDRPKGYNAYGLVMNNNSDDLRKNYTALKNDLLQSGQVVSVTTAGSGMLSYPASFTILNWPGKRQEESLEMNVNAISQDYFKTVGMELKYGNDFEGNTSADTLNIVLNEAAAQRLRLKDPLNQLITFEYSKNPMRVIGVVENAVVGSPFYAARPAIYVYNPGWAGSIMYRLKPNVPIQPAIAKIATIFNKYNPSFPYDYRFADEAFNMTFNVEVLVGTLAGIFAGLAIFISCLGLFGLAAYVAEQRKKEIGIRKVLGASVSQVWLLLSGDFILLVVVSCVIASPVAFYFLHSWLQKFDYRIVIGPAAFLLSAAAAIIITIFTVSYQAISSALANPVKSLRSE</sequence>
<feature type="transmembrane region" description="Helical" evidence="9">
    <location>
        <begin position="1158"/>
        <end position="1179"/>
    </location>
</feature>
<keyword evidence="2" id="KW-1003">Cell membrane</keyword>
<evidence type="ECO:0000256" key="1">
    <source>
        <dbReference type="ARBA" id="ARBA00004651"/>
    </source>
</evidence>
<dbReference type="OrthoDB" id="5492415at2"/>
<dbReference type="Pfam" id="PF12833">
    <property type="entry name" value="HTH_18"/>
    <property type="match status" value="1"/>
</dbReference>
<feature type="transmembrane region" description="Helical" evidence="9">
    <location>
        <begin position="38"/>
        <end position="56"/>
    </location>
</feature>
<accession>A0A5B8W674</accession>
<feature type="transmembrane region" description="Helical" evidence="9">
    <location>
        <begin position="186"/>
        <end position="206"/>
    </location>
</feature>
<evidence type="ECO:0000256" key="6">
    <source>
        <dbReference type="ARBA" id="ARBA00023125"/>
    </source>
</evidence>
<dbReference type="PROSITE" id="PS00041">
    <property type="entry name" value="HTH_ARAC_FAMILY_1"/>
    <property type="match status" value="1"/>
</dbReference>
<evidence type="ECO:0000256" key="7">
    <source>
        <dbReference type="ARBA" id="ARBA00023136"/>
    </source>
</evidence>
<dbReference type="RefSeq" id="WP_147057047.1">
    <property type="nucleotide sequence ID" value="NZ_CP042437.1"/>
</dbReference>
<keyword evidence="5" id="KW-0805">Transcription regulation</keyword>
<dbReference type="KEGG" id="mgk:FSB76_21670"/>
<dbReference type="GO" id="GO:0003700">
    <property type="term" value="F:DNA-binding transcription factor activity"/>
    <property type="evidence" value="ECO:0007669"/>
    <property type="project" value="InterPro"/>
</dbReference>
<evidence type="ECO:0000256" key="2">
    <source>
        <dbReference type="ARBA" id="ARBA00022475"/>
    </source>
</evidence>
<keyword evidence="3 9" id="KW-0812">Transmembrane</keyword>
<evidence type="ECO:0000313" key="11">
    <source>
        <dbReference type="EMBL" id="QEC78425.1"/>
    </source>
</evidence>
<feature type="transmembrane region" description="Helical" evidence="9">
    <location>
        <begin position="429"/>
        <end position="450"/>
    </location>
</feature>
<proteinExistence type="predicted"/>
<dbReference type="Proteomes" id="UP000321362">
    <property type="component" value="Chromosome"/>
</dbReference>
<comment type="subcellular location">
    <subcellularLocation>
        <location evidence="1">Cell membrane</location>
        <topology evidence="1">Multi-pass membrane protein</topology>
    </subcellularLocation>
</comment>
<evidence type="ECO:0000256" key="3">
    <source>
        <dbReference type="ARBA" id="ARBA00022692"/>
    </source>
</evidence>
<dbReference type="Pfam" id="PF12704">
    <property type="entry name" value="MacB_PCD"/>
    <property type="match status" value="2"/>
</dbReference>
<dbReference type="PANTHER" id="PTHR30572">
    <property type="entry name" value="MEMBRANE COMPONENT OF TRANSPORTER-RELATED"/>
    <property type="match status" value="1"/>
</dbReference>
<keyword evidence="12" id="KW-1185">Reference proteome</keyword>
<feature type="transmembrane region" description="Helical" evidence="9">
    <location>
        <begin position="13"/>
        <end position="31"/>
    </location>
</feature>
<dbReference type="PANTHER" id="PTHR30572:SF18">
    <property type="entry name" value="ABC-TYPE MACROLIDE FAMILY EXPORT SYSTEM PERMEASE COMPONENT 2"/>
    <property type="match status" value="1"/>
</dbReference>
<feature type="domain" description="HTH araC/xylS-type" evidence="10">
    <location>
        <begin position="262"/>
        <end position="370"/>
    </location>
</feature>
<feature type="transmembrane region" description="Helical" evidence="9">
    <location>
        <begin position="688"/>
        <end position="710"/>
    </location>
</feature>
<dbReference type="InterPro" id="IPR003838">
    <property type="entry name" value="ABC3_permease_C"/>
</dbReference>
<name>A0A5B8W674_9SPHI</name>
<dbReference type="InterPro" id="IPR018060">
    <property type="entry name" value="HTH_AraC"/>
</dbReference>
<feature type="transmembrane region" description="Helical" evidence="9">
    <location>
        <begin position="1070"/>
        <end position="1098"/>
    </location>
</feature>
<dbReference type="InterPro" id="IPR018062">
    <property type="entry name" value="HTH_AraC-typ_CS"/>
</dbReference>
<feature type="transmembrane region" description="Helical" evidence="9">
    <location>
        <begin position="780"/>
        <end position="798"/>
    </location>
</feature>
<evidence type="ECO:0000256" key="5">
    <source>
        <dbReference type="ARBA" id="ARBA00023015"/>
    </source>
</evidence>
<feature type="transmembrane region" description="Helical" evidence="9">
    <location>
        <begin position="1119"/>
        <end position="1146"/>
    </location>
</feature>
<dbReference type="EMBL" id="CP042437">
    <property type="protein sequence ID" value="QEC78425.1"/>
    <property type="molecule type" value="Genomic_DNA"/>
</dbReference>